<dbReference type="EMBL" id="RCHS01000131">
    <property type="protein sequence ID" value="RMX60652.1"/>
    <property type="molecule type" value="Genomic_DNA"/>
</dbReference>
<comment type="caution">
    <text evidence="2">The sequence shown here is derived from an EMBL/GenBank/DDBJ whole genome shotgun (WGS) entry which is preliminary data.</text>
</comment>
<evidence type="ECO:0000313" key="3">
    <source>
        <dbReference type="Proteomes" id="UP000275408"/>
    </source>
</evidence>
<feature type="region of interest" description="Disordered" evidence="1">
    <location>
        <begin position="1"/>
        <end position="27"/>
    </location>
</feature>
<feature type="compositionally biased region" description="Basic residues" evidence="1">
    <location>
        <begin position="11"/>
        <end position="20"/>
    </location>
</feature>
<sequence>LATWRSGGSSRQKRAAKGKRPARESVEAKDEIIVQRMSSEVTGKQQKYTWIGPREFVPFEFDDITFHNKVESCQKYFAAQIDKDTVCDILAGERGPSCKKMCQISDHKVFYVRFIKMFDAEVSNDQDEEEHKQQMHNTKKTRCDDNPRKKAVSEPSPEKVCASKFYPKSLSIQDMLKLGKVISKKSSTVISIYKFDFEHMQWSNVPMEAEFLVAESPFASGGFRRAFKATSITEGFKEVTWVVKKYLKSASEIIKATQETEESHTKKSVQMLLGP</sequence>
<dbReference type="Proteomes" id="UP000275408">
    <property type="component" value="Unassembled WGS sequence"/>
</dbReference>
<keyword evidence="3" id="KW-1185">Reference proteome</keyword>
<gene>
    <name evidence="2" type="ORF">pdam_00021134</name>
</gene>
<feature type="region of interest" description="Disordered" evidence="1">
    <location>
        <begin position="125"/>
        <end position="156"/>
    </location>
</feature>
<accession>A0A3M6V3Z2</accession>
<reference evidence="2 3" key="1">
    <citation type="journal article" date="2018" name="Sci. Rep.">
        <title>Comparative analysis of the Pocillopora damicornis genome highlights role of immune system in coral evolution.</title>
        <authorList>
            <person name="Cunning R."/>
            <person name="Bay R.A."/>
            <person name="Gillette P."/>
            <person name="Baker A.C."/>
            <person name="Traylor-Knowles N."/>
        </authorList>
    </citation>
    <scope>NUCLEOTIDE SEQUENCE [LARGE SCALE GENOMIC DNA]</scope>
    <source>
        <strain evidence="2">RSMAS</strain>
        <tissue evidence="2">Whole animal</tissue>
    </source>
</reference>
<dbReference type="AlphaFoldDB" id="A0A3M6V3Z2"/>
<feature type="compositionally biased region" description="Polar residues" evidence="1">
    <location>
        <begin position="1"/>
        <end position="10"/>
    </location>
</feature>
<organism evidence="2 3">
    <name type="scientific">Pocillopora damicornis</name>
    <name type="common">Cauliflower coral</name>
    <name type="synonym">Millepora damicornis</name>
    <dbReference type="NCBI Taxonomy" id="46731"/>
    <lineage>
        <taxon>Eukaryota</taxon>
        <taxon>Metazoa</taxon>
        <taxon>Cnidaria</taxon>
        <taxon>Anthozoa</taxon>
        <taxon>Hexacorallia</taxon>
        <taxon>Scleractinia</taxon>
        <taxon>Astrocoeniina</taxon>
        <taxon>Pocilloporidae</taxon>
        <taxon>Pocillopora</taxon>
    </lineage>
</organism>
<evidence type="ECO:0000256" key="1">
    <source>
        <dbReference type="SAM" id="MobiDB-lite"/>
    </source>
</evidence>
<evidence type="ECO:0000313" key="2">
    <source>
        <dbReference type="EMBL" id="RMX60652.1"/>
    </source>
</evidence>
<proteinExistence type="predicted"/>
<feature type="compositionally biased region" description="Basic and acidic residues" evidence="1">
    <location>
        <begin position="141"/>
        <end position="152"/>
    </location>
</feature>
<feature type="non-terminal residue" evidence="2">
    <location>
        <position position="1"/>
    </location>
</feature>
<dbReference type="OrthoDB" id="5987862at2759"/>
<name>A0A3M6V3Z2_POCDA</name>
<protein>
    <submittedName>
        <fullName evidence="2">Uncharacterized protein</fullName>
    </submittedName>
</protein>